<reference evidence="4" key="1">
    <citation type="journal article" date="2014" name="Science">
        <title>Ancient hybridizations among the ancestral genomes of bread wheat.</title>
        <authorList>
            <consortium name="International Wheat Genome Sequencing Consortium,"/>
            <person name="Marcussen T."/>
            <person name="Sandve S.R."/>
            <person name="Heier L."/>
            <person name="Spannagl M."/>
            <person name="Pfeifer M."/>
            <person name="Jakobsen K.S."/>
            <person name="Wulff B.B."/>
            <person name="Steuernagel B."/>
            <person name="Mayer K.F."/>
            <person name="Olsen O.A."/>
        </authorList>
    </citation>
    <scope>NUCLEOTIDE SEQUENCE [LARGE SCALE GENOMIC DNA]</scope>
    <source>
        <strain evidence="4">cv. AL8/78</strain>
    </source>
</reference>
<evidence type="ECO:0000313" key="4">
    <source>
        <dbReference type="Proteomes" id="UP000015105"/>
    </source>
</evidence>
<evidence type="ECO:0000313" key="3">
    <source>
        <dbReference type="EnsemblPlants" id="AET6Gv20417400.5"/>
    </source>
</evidence>
<feature type="region of interest" description="Disordered" evidence="1">
    <location>
        <begin position="177"/>
        <end position="213"/>
    </location>
</feature>
<dbReference type="Pfam" id="PF00078">
    <property type="entry name" value="RVT_1"/>
    <property type="match status" value="1"/>
</dbReference>
<keyword evidence="4" id="KW-1185">Reference proteome</keyword>
<proteinExistence type="predicted"/>
<dbReference type="Gramene" id="AET6Gv20417400.5">
    <property type="protein sequence ID" value="AET6Gv20417400.5"/>
    <property type="gene ID" value="AET6Gv20417400"/>
</dbReference>
<protein>
    <recommendedName>
        <fullName evidence="2">Reverse transcriptase domain-containing protein</fullName>
    </recommendedName>
</protein>
<reference evidence="4" key="2">
    <citation type="journal article" date="2017" name="Nat. Plants">
        <title>The Aegilops tauschii genome reveals multiple impacts of transposons.</title>
        <authorList>
            <person name="Zhao G."/>
            <person name="Zou C."/>
            <person name="Li K."/>
            <person name="Wang K."/>
            <person name="Li T."/>
            <person name="Gao L."/>
            <person name="Zhang X."/>
            <person name="Wang H."/>
            <person name="Yang Z."/>
            <person name="Liu X."/>
            <person name="Jiang W."/>
            <person name="Mao L."/>
            <person name="Kong X."/>
            <person name="Jiao Y."/>
            <person name="Jia J."/>
        </authorList>
    </citation>
    <scope>NUCLEOTIDE SEQUENCE [LARGE SCALE GENOMIC DNA]</scope>
    <source>
        <strain evidence="4">cv. AL8/78</strain>
    </source>
</reference>
<sequence>PEEIWNAIKLLKARKAPGPDGFTAEFVRACWGTIRQDFLDVFQQLYELRSRGFSKPNQALLTLLPKRADASGLRDYCPICLIHLVAKIFAKVLPLRLGPRLGGLDSRNQNAFIPARSLHDNFVLVRQSLKLLHQLKALRIMLKLDLTRAFDSISWPPYRGRSSSRFLVRTALASIQGVDGHPPHNGQHPCHDQQRTRPTNLAPMRSAPGRSRVSAAFCARG</sequence>
<reference evidence="3" key="3">
    <citation type="journal article" date="2017" name="Nature">
        <title>Genome sequence of the progenitor of the wheat D genome Aegilops tauschii.</title>
        <authorList>
            <person name="Luo M.C."/>
            <person name="Gu Y.Q."/>
            <person name="Puiu D."/>
            <person name="Wang H."/>
            <person name="Twardziok S.O."/>
            <person name="Deal K.R."/>
            <person name="Huo N."/>
            <person name="Zhu T."/>
            <person name="Wang L."/>
            <person name="Wang Y."/>
            <person name="McGuire P.E."/>
            <person name="Liu S."/>
            <person name="Long H."/>
            <person name="Ramasamy R.K."/>
            <person name="Rodriguez J.C."/>
            <person name="Van S.L."/>
            <person name="Yuan L."/>
            <person name="Wang Z."/>
            <person name="Xia Z."/>
            <person name="Xiao L."/>
            <person name="Anderson O.D."/>
            <person name="Ouyang S."/>
            <person name="Liang Y."/>
            <person name="Zimin A.V."/>
            <person name="Pertea G."/>
            <person name="Qi P."/>
            <person name="Bennetzen J.L."/>
            <person name="Dai X."/>
            <person name="Dawson M.W."/>
            <person name="Muller H.G."/>
            <person name="Kugler K."/>
            <person name="Rivarola-Duarte L."/>
            <person name="Spannagl M."/>
            <person name="Mayer K.F.X."/>
            <person name="Lu F.H."/>
            <person name="Bevan M.W."/>
            <person name="Leroy P."/>
            <person name="Li P."/>
            <person name="You F.M."/>
            <person name="Sun Q."/>
            <person name="Liu Z."/>
            <person name="Lyons E."/>
            <person name="Wicker T."/>
            <person name="Salzberg S.L."/>
            <person name="Devos K.M."/>
            <person name="Dvorak J."/>
        </authorList>
    </citation>
    <scope>NUCLEOTIDE SEQUENCE [LARGE SCALE GENOMIC DNA]</scope>
    <source>
        <strain evidence="3">cv. AL8/78</strain>
    </source>
</reference>
<accession>A0A453NMC8</accession>
<reference evidence="3" key="5">
    <citation type="journal article" date="2021" name="G3 (Bethesda)">
        <title>Aegilops tauschii genome assembly Aet v5.0 features greater sequence contiguity and improved annotation.</title>
        <authorList>
            <person name="Wang L."/>
            <person name="Zhu T."/>
            <person name="Rodriguez J.C."/>
            <person name="Deal K.R."/>
            <person name="Dubcovsky J."/>
            <person name="McGuire P.E."/>
            <person name="Lux T."/>
            <person name="Spannagl M."/>
            <person name="Mayer K.F.X."/>
            <person name="Baldrich P."/>
            <person name="Meyers B.C."/>
            <person name="Huo N."/>
            <person name="Gu Y.Q."/>
            <person name="Zhou H."/>
            <person name="Devos K.M."/>
            <person name="Bennetzen J.L."/>
            <person name="Unver T."/>
            <person name="Budak H."/>
            <person name="Gulick P.J."/>
            <person name="Galiba G."/>
            <person name="Kalapos B."/>
            <person name="Nelson D.R."/>
            <person name="Li P."/>
            <person name="You F.M."/>
            <person name="Luo M.C."/>
            <person name="Dvorak J."/>
        </authorList>
    </citation>
    <scope>NUCLEOTIDE SEQUENCE [LARGE SCALE GENOMIC DNA]</scope>
    <source>
        <strain evidence="3">cv. AL8/78</strain>
    </source>
</reference>
<dbReference type="PANTHER" id="PTHR19446">
    <property type="entry name" value="REVERSE TRANSCRIPTASES"/>
    <property type="match status" value="1"/>
</dbReference>
<reference evidence="3" key="4">
    <citation type="submission" date="2019-03" db="UniProtKB">
        <authorList>
            <consortium name="EnsemblPlants"/>
        </authorList>
    </citation>
    <scope>IDENTIFICATION</scope>
</reference>
<dbReference type="AlphaFoldDB" id="A0A453NMC8"/>
<dbReference type="Proteomes" id="UP000015105">
    <property type="component" value="Chromosome 6D"/>
</dbReference>
<dbReference type="EnsemblPlants" id="AET6Gv20417400.5">
    <property type="protein sequence ID" value="AET6Gv20417400.5"/>
    <property type="gene ID" value="AET6Gv20417400"/>
</dbReference>
<evidence type="ECO:0000256" key="1">
    <source>
        <dbReference type="SAM" id="MobiDB-lite"/>
    </source>
</evidence>
<feature type="domain" description="Reverse transcriptase" evidence="2">
    <location>
        <begin position="73"/>
        <end position="156"/>
    </location>
</feature>
<organism evidence="3 4">
    <name type="scientific">Aegilops tauschii subsp. strangulata</name>
    <name type="common">Goatgrass</name>
    <dbReference type="NCBI Taxonomy" id="200361"/>
    <lineage>
        <taxon>Eukaryota</taxon>
        <taxon>Viridiplantae</taxon>
        <taxon>Streptophyta</taxon>
        <taxon>Embryophyta</taxon>
        <taxon>Tracheophyta</taxon>
        <taxon>Spermatophyta</taxon>
        <taxon>Magnoliopsida</taxon>
        <taxon>Liliopsida</taxon>
        <taxon>Poales</taxon>
        <taxon>Poaceae</taxon>
        <taxon>BOP clade</taxon>
        <taxon>Pooideae</taxon>
        <taxon>Triticodae</taxon>
        <taxon>Triticeae</taxon>
        <taxon>Triticinae</taxon>
        <taxon>Aegilops</taxon>
    </lineage>
</organism>
<name>A0A453NMC8_AEGTS</name>
<evidence type="ECO:0000259" key="2">
    <source>
        <dbReference type="Pfam" id="PF00078"/>
    </source>
</evidence>
<dbReference type="InterPro" id="IPR000477">
    <property type="entry name" value="RT_dom"/>
</dbReference>